<sequence>MSDAESLIQVDLFAEPEDYYEPAPEAHFAYYERTEIPECSESKSKSVKLRLVGSSPLWGHLLWNAGIYTAKHLDRFPELVRDKCVLELGAAAALPSIVAGLIGTKKCVATDYPDADLISNIQYNVDHELYNGESDFEPAKRPVVVEGYIWGNSYDPISAHLPAGQSKFDLIILSDLVFNHTEHLKLLQTTKDLLAPNGKALVVFSPHRPWLLEKDLQFFETAKEFDLVPEKIELVNWKPMFVEDEETSEVRSRVYSFYLTHKS</sequence>
<dbReference type="PANTHER" id="PTHR14614">
    <property type="entry name" value="HEPATOCELLULAR CARCINOMA-ASSOCIATED ANTIGEN"/>
    <property type="match status" value="1"/>
</dbReference>
<dbReference type="AlphaFoldDB" id="A0A1G4K914"/>
<evidence type="ECO:0000256" key="5">
    <source>
        <dbReference type="HAMAP-Rule" id="MF_03223"/>
    </source>
</evidence>
<feature type="binding site" evidence="5">
    <location>
        <position position="111"/>
    </location>
    <ligand>
        <name>S-adenosyl-L-methionine</name>
        <dbReference type="ChEBI" id="CHEBI:59789"/>
    </ligand>
</feature>
<gene>
    <name evidence="5" type="primary">EFM7</name>
    <name evidence="6" type="ORF">LAME_0G10176G</name>
</gene>
<dbReference type="Gene3D" id="3.40.50.150">
    <property type="entry name" value="Vaccinia Virus protein VP39"/>
    <property type="match status" value="1"/>
</dbReference>
<dbReference type="GO" id="GO:0071885">
    <property type="term" value="F:N-terminal protein N-methyltransferase activity"/>
    <property type="evidence" value="ECO:0007669"/>
    <property type="project" value="UniProtKB-UniRule"/>
</dbReference>
<evidence type="ECO:0000256" key="3">
    <source>
        <dbReference type="ARBA" id="ARBA00022679"/>
    </source>
</evidence>
<evidence type="ECO:0000256" key="1">
    <source>
        <dbReference type="ARBA" id="ARBA00022490"/>
    </source>
</evidence>
<dbReference type="SUPFAM" id="SSF53335">
    <property type="entry name" value="S-adenosyl-L-methionine-dependent methyltransferases"/>
    <property type="match status" value="1"/>
</dbReference>
<comment type="function">
    <text evidence="5">S-adenosyl-L-methionine-dependent protein methyltransferase that trimethylates the N-terminal glycine 'Gly-2' of elongation factor 1-alpha, before also catalyzing the mono- and dimethylation of 'Lys-3'.</text>
</comment>
<keyword evidence="2 5" id="KW-0489">Methyltransferase</keyword>
<keyword evidence="7" id="KW-1185">Reference proteome</keyword>
<dbReference type="PANTHER" id="PTHR14614:SF10">
    <property type="entry name" value="PROTEIN N-TERMINAL AND LYSINE N-METHYLTRANSFERASE EFM7"/>
    <property type="match status" value="1"/>
</dbReference>
<evidence type="ECO:0000256" key="4">
    <source>
        <dbReference type="ARBA" id="ARBA00022691"/>
    </source>
</evidence>
<dbReference type="EMBL" id="LT598484">
    <property type="protein sequence ID" value="SCV00506.1"/>
    <property type="molecule type" value="Genomic_DNA"/>
</dbReference>
<evidence type="ECO:0000313" key="6">
    <source>
        <dbReference type="EMBL" id="SCV00506.1"/>
    </source>
</evidence>
<dbReference type="GO" id="GO:0032259">
    <property type="term" value="P:methylation"/>
    <property type="evidence" value="ECO:0007669"/>
    <property type="project" value="UniProtKB-KW"/>
</dbReference>
<evidence type="ECO:0000313" key="7">
    <source>
        <dbReference type="Proteomes" id="UP000191144"/>
    </source>
</evidence>
<dbReference type="Proteomes" id="UP000191144">
    <property type="component" value="Chromosome G"/>
</dbReference>
<reference evidence="7" key="1">
    <citation type="submission" date="2016-03" db="EMBL/GenBank/DDBJ databases">
        <authorList>
            <person name="Devillers Hugo."/>
        </authorList>
    </citation>
    <scope>NUCLEOTIDE SEQUENCE [LARGE SCALE GENOMIC DNA]</scope>
</reference>
<dbReference type="InterPro" id="IPR019410">
    <property type="entry name" value="Methyltransf_16"/>
</dbReference>
<dbReference type="HAMAP" id="MF_03223">
    <property type="entry name" value="Methyltr_EFM7"/>
    <property type="match status" value="1"/>
</dbReference>
<dbReference type="EC" id="2.1.1.-" evidence="5"/>
<dbReference type="GO" id="GO:0016279">
    <property type="term" value="F:protein-lysine N-methyltransferase activity"/>
    <property type="evidence" value="ECO:0007669"/>
    <property type="project" value="UniProtKB-UniRule"/>
</dbReference>
<comment type="similarity">
    <text evidence="5">Belongs to the class I-like SAM-binding methyltransferase superfamily. EFM7 family.</text>
</comment>
<feature type="binding site" evidence="5">
    <location>
        <position position="174"/>
    </location>
    <ligand>
        <name>S-adenosyl-L-methionine</name>
        <dbReference type="ChEBI" id="CHEBI:59789"/>
    </ligand>
</feature>
<dbReference type="PROSITE" id="PS51560">
    <property type="entry name" value="SAM_MT_NNT1"/>
    <property type="match status" value="1"/>
</dbReference>
<dbReference type="InterPro" id="IPR025784">
    <property type="entry name" value="EFM7"/>
</dbReference>
<keyword evidence="4 5" id="KW-0949">S-adenosyl-L-methionine</keyword>
<dbReference type="Pfam" id="PF10294">
    <property type="entry name" value="Methyltransf_16"/>
    <property type="match status" value="1"/>
</dbReference>
<proteinExistence type="inferred from homology"/>
<protein>
    <recommendedName>
        <fullName evidence="5">Protein N-terminal and lysine N-methyltransferase EFM7</fullName>
        <ecNumber evidence="5">2.1.1.-</ecNumber>
    </recommendedName>
    <alternativeName>
        <fullName evidence="5">Elongation factor methyltransferase 7</fullName>
    </alternativeName>
</protein>
<dbReference type="OrthoDB" id="46564at2759"/>
<keyword evidence="3 5" id="KW-0808">Transferase</keyword>
<evidence type="ECO:0000256" key="2">
    <source>
        <dbReference type="ARBA" id="ARBA00022603"/>
    </source>
</evidence>
<dbReference type="InterPro" id="IPR029063">
    <property type="entry name" value="SAM-dependent_MTases_sf"/>
</dbReference>
<keyword evidence="1 5" id="KW-0963">Cytoplasm</keyword>
<accession>A0A1G4K914</accession>
<feature type="binding site" evidence="5">
    <location>
        <position position="63"/>
    </location>
    <ligand>
        <name>S-adenosyl-L-methionine</name>
        <dbReference type="ChEBI" id="CHEBI:59789"/>
    </ligand>
</feature>
<feature type="binding site" evidence="5">
    <location>
        <position position="150"/>
    </location>
    <ligand>
        <name>S-adenosyl-L-methionine</name>
        <dbReference type="ChEBI" id="CHEBI:59789"/>
    </ligand>
</feature>
<dbReference type="CDD" id="cd02440">
    <property type="entry name" value="AdoMet_MTases"/>
    <property type="match status" value="1"/>
</dbReference>
<name>A0A1G4K914_9SACH</name>
<comment type="subcellular location">
    <subcellularLocation>
        <location evidence="5">Cytoplasm</location>
    </subcellularLocation>
</comment>
<feature type="binding site" evidence="5">
    <location>
        <begin position="89"/>
        <end position="91"/>
    </location>
    <ligand>
        <name>S-adenosyl-L-methionine</name>
        <dbReference type="ChEBI" id="CHEBI:59789"/>
    </ligand>
</feature>
<organism evidence="6 7">
    <name type="scientific">Lachancea meyersii CBS 8951</name>
    <dbReference type="NCBI Taxonomy" id="1266667"/>
    <lineage>
        <taxon>Eukaryota</taxon>
        <taxon>Fungi</taxon>
        <taxon>Dikarya</taxon>
        <taxon>Ascomycota</taxon>
        <taxon>Saccharomycotina</taxon>
        <taxon>Saccharomycetes</taxon>
        <taxon>Saccharomycetales</taxon>
        <taxon>Saccharomycetaceae</taxon>
        <taxon>Lachancea</taxon>
    </lineage>
</organism>
<dbReference type="GO" id="GO:0005737">
    <property type="term" value="C:cytoplasm"/>
    <property type="evidence" value="ECO:0007669"/>
    <property type="project" value="UniProtKB-SubCell"/>
</dbReference>